<proteinExistence type="predicted"/>
<organism evidence="2 3">
    <name type="scientific">Thalassotalea castellviae</name>
    <dbReference type="NCBI Taxonomy" id="3075612"/>
    <lineage>
        <taxon>Bacteria</taxon>
        <taxon>Pseudomonadati</taxon>
        <taxon>Pseudomonadota</taxon>
        <taxon>Gammaproteobacteria</taxon>
        <taxon>Alteromonadales</taxon>
        <taxon>Colwelliaceae</taxon>
        <taxon>Thalassotalea</taxon>
    </lineage>
</organism>
<accession>A0ABU3A8B1</accession>
<dbReference type="EMBL" id="JAVRIF010000014">
    <property type="protein sequence ID" value="MDT0605338.1"/>
    <property type="molecule type" value="Genomic_DNA"/>
</dbReference>
<evidence type="ECO:0000313" key="3">
    <source>
        <dbReference type="Proteomes" id="UP001266357"/>
    </source>
</evidence>
<gene>
    <name evidence="2" type="ORF">RM573_17180</name>
</gene>
<comment type="caution">
    <text evidence="2">The sequence shown here is derived from an EMBL/GenBank/DDBJ whole genome shotgun (WGS) entry which is preliminary data.</text>
</comment>
<reference evidence="2 3" key="1">
    <citation type="submission" date="2023-09" db="EMBL/GenBank/DDBJ databases">
        <authorList>
            <person name="Rey-Velasco X."/>
        </authorList>
    </citation>
    <scope>NUCLEOTIDE SEQUENCE [LARGE SCALE GENOMIC DNA]</scope>
    <source>
        <strain evidence="2 3">W431</strain>
    </source>
</reference>
<feature type="region of interest" description="Disordered" evidence="1">
    <location>
        <begin position="25"/>
        <end position="53"/>
    </location>
</feature>
<keyword evidence="3" id="KW-1185">Reference proteome</keyword>
<evidence type="ECO:0000256" key="1">
    <source>
        <dbReference type="SAM" id="MobiDB-lite"/>
    </source>
</evidence>
<feature type="compositionally biased region" description="Polar residues" evidence="1">
    <location>
        <begin position="31"/>
        <end position="53"/>
    </location>
</feature>
<dbReference type="Proteomes" id="UP001266357">
    <property type="component" value="Unassembled WGS sequence"/>
</dbReference>
<keyword evidence="2" id="KW-0449">Lipoprotein</keyword>
<name>A0ABU3A8B1_9GAMM</name>
<evidence type="ECO:0000313" key="2">
    <source>
        <dbReference type="EMBL" id="MDT0605338.1"/>
    </source>
</evidence>
<sequence>MRKQNSIIFGCLLILANISGCGMSGPLYQPSEKQANSSSEPSSQNRPTDQQEP</sequence>
<protein>
    <submittedName>
        <fullName evidence="2">Lipoprotein</fullName>
    </submittedName>
</protein>
<dbReference type="RefSeq" id="WP_311584985.1">
    <property type="nucleotide sequence ID" value="NZ_JAVRIF010000014.1"/>
</dbReference>